<keyword evidence="3" id="KW-1185">Reference proteome</keyword>
<feature type="transmembrane region" description="Helical" evidence="1">
    <location>
        <begin position="17"/>
        <end position="38"/>
    </location>
</feature>
<protein>
    <submittedName>
        <fullName evidence="2">Uncharacterized protein</fullName>
    </submittedName>
</protein>
<dbReference type="Proteomes" id="UP000015527">
    <property type="component" value="Unassembled WGS sequence"/>
</dbReference>
<comment type="caution">
    <text evidence="2">The sequence shown here is derived from an EMBL/GenBank/DDBJ whole genome shotgun (WGS) entry which is preliminary data.</text>
</comment>
<dbReference type="EMBL" id="ATHL01000110">
    <property type="protein sequence ID" value="EQB10405.1"/>
    <property type="molecule type" value="Genomic_DNA"/>
</dbReference>
<keyword evidence="1" id="KW-1133">Transmembrane helix</keyword>
<name>T0IFE8_9SPHN</name>
<organism evidence="2 3">
    <name type="scientific">Novosphingobium lindaniclasticum LE124</name>
    <dbReference type="NCBI Taxonomy" id="1096930"/>
    <lineage>
        <taxon>Bacteria</taxon>
        <taxon>Pseudomonadati</taxon>
        <taxon>Pseudomonadota</taxon>
        <taxon>Alphaproteobacteria</taxon>
        <taxon>Sphingomonadales</taxon>
        <taxon>Sphingomonadaceae</taxon>
        <taxon>Novosphingobium</taxon>
    </lineage>
</organism>
<dbReference type="AlphaFoldDB" id="T0IFE8"/>
<evidence type="ECO:0000313" key="2">
    <source>
        <dbReference type="EMBL" id="EQB10405.1"/>
    </source>
</evidence>
<accession>T0IFE8</accession>
<proteinExistence type="predicted"/>
<evidence type="ECO:0000256" key="1">
    <source>
        <dbReference type="SAM" id="Phobius"/>
    </source>
</evidence>
<keyword evidence="1" id="KW-0812">Transmembrane</keyword>
<gene>
    <name evidence="2" type="ORF">L284_17080</name>
</gene>
<reference evidence="2 3" key="1">
    <citation type="journal article" date="2013" name="Genome Announc.">
        <title>Genome Sequence of Novosphingobium lindaniclasticum LE124T, Isolated from a Hexachlorocyclohexane Dumpsite.</title>
        <authorList>
            <person name="Saxena A."/>
            <person name="Nayyar N."/>
            <person name="Sangwan N."/>
            <person name="Kumari R."/>
            <person name="Khurana J.P."/>
            <person name="Lal R."/>
        </authorList>
    </citation>
    <scope>NUCLEOTIDE SEQUENCE [LARGE SCALE GENOMIC DNA]</scope>
    <source>
        <strain evidence="2 3">LE124</strain>
    </source>
</reference>
<feature type="transmembrane region" description="Helical" evidence="1">
    <location>
        <begin position="86"/>
        <end position="106"/>
    </location>
</feature>
<sequence length="108" mass="11908">MERTEVCLVEASKRERIFLYGVVPIASVIIGAVATALATKYFGDNPAEDSLLKLLADPHLSPADRLKVLQALKEIDEPFWGTVRTFVGFLAVPIVWIGVAISQWIGRQ</sequence>
<evidence type="ECO:0000313" key="3">
    <source>
        <dbReference type="Proteomes" id="UP000015527"/>
    </source>
</evidence>
<keyword evidence="1" id="KW-0472">Membrane</keyword>